<organism evidence="9 12">
    <name type="scientific">Frederiksenia canicola</name>
    <dbReference type="NCBI Taxonomy" id="123824"/>
    <lineage>
        <taxon>Bacteria</taxon>
        <taxon>Pseudomonadati</taxon>
        <taxon>Pseudomonadota</taxon>
        <taxon>Gammaproteobacteria</taxon>
        <taxon>Pasteurellales</taxon>
        <taxon>Pasteurellaceae</taxon>
        <taxon>Frederiksenia</taxon>
    </lineage>
</organism>
<dbReference type="NCBIfam" id="TIGR01731">
    <property type="entry name" value="fil_hemag_20aa"/>
    <property type="match status" value="25"/>
</dbReference>
<sequence length="3668" mass="395006">MNKKCFRVIFSKTLQCLVVTSELAKAEGKAKESNSFSDLQIFARIRPLVFSLFCALGLVSTPTLAETLIIQADKSAPKYQQPIILQTANGLPQVNIQTPNDKGLSHNKYSKFDVDTKGAILNNSRTNVQTQQAGWVQGNPYLAKGEAKVILNEVNSNDPSLLKGYVEVAGKKAGVIIANPSGIHCQGCGIINSDRATFTTGKPHIQNGNLESFVVEKGKVSIDGKGLDNSRVDYTEILAREVQANAGVWSKKETKVITGKNTLKRSDSAKDLQIIHSNQPLADEAQPQFAVDVGELGGMYSGKIHLIGTEQGVGVRNAGHIGASGETLTIDSKGRIINTGTLNANQAINLTATKGIANTGKIENRQGDIHLSTKADIKQDGSIVARQGNIHKHADTTISQQGETVAKGDVRYQAQTINASQDSLIAAGVTIQDNNNGEVRTLDTQSAQGKSLQVSATDQATLQGKNIASGTFNLHAGSVNVNHSQNSAHTIVVQGTTGNIDANSALFTAQADLQLKTPKALSTQSSHLTANNIHTEQASLNAQNATWKQTGTDDFHLKGNELITSGGAFSTQGDFKVEANQLDNAQGTLSSAKSLTLKVGKTLNSEGGQLLAGEDLHLTTSNLNNDGGLVYAKQNVEVVATESIHNQNTNSDNKGIVAGKALQLSTTTLSNQQGRVASVEGASITTKGLNNDGGKIATDSQLALNAVEISNNVGAVLAADKANLAFTTLSQKAGRIESVQLALTGDVLDSTEQSQILGEQVNIHLNERFAQRDSQLAASESLLLKSKHIDNQSSRIQSLNKLEVKANALRNQNGVISSAKDATFNVAQRLMQFAGNIGAAHLTLNVGELHSTAQSVISGEDVSLSSQGQVNNQHSEISANNHLSIRSQAVDNQQGLLLAEHGTLQLNTHQHKLNNQTGKIIAGDSLQLETGEIGNQQGILQGKSSLHIDSHQQALDNHEGKVLTEGVLDLTIGQLLNIQGVIQSGQNSSIDTASQTVNNTGGKLLAQGDLKVNATLLENHQGGIEANNITLNLSSLHQTQGVIQARQNQQVSTESHLRSLNDSVIAAGQQLTLDAKGKIDNQQSQIRSGQQLTLSGKGINNQQGEIFSETRSVNLHSQQQDFINQQGKVSAATQLVIKSGLLNNEQGLIQSGGDATLHTADLNNQHTQASQGEVKGILSLGQLTLNAVQLLNQQGYIGSQKAQTLALQQLNNQQGIISSQASQSLTIQDKVQNQAGRISGVGLSIVAKQLANNENGQILSKDALSLSVAESIDNAQGHIAATQAVTVTTKALNNQQGQLTSQANALEVNTQQALNNQQGVMAAQTSLNVTAAGLNNQAGKVQTAQGELTLKLSQGEVQNQQGSINAGANLTLHGGSINNQQGLIFAHQDSHINVVQSVANTAQGKIQSLGALQLNAAQLDNQGGFIQSTQNMVLTAAQILNNRVAETGSRIESGAKLTLETADLANRNTVAQNQSPTQGIIAQQLVLQKASQLDNQQGGIYLGQRGEFNITQRLNNQQGEILSWGDIQLLGGKSLQIDNREGKLQAENRLDIQANQLSGDGVLQANHIDVNLQADFTAEQDINAKSTLSFATQGNLINRKKLSANDRLQLTAQDITNEQTGRISAAQTDLNAKATVTNEGLINSFSDDDNAKTVIKAQRIENIGTGRIYGDDVALGAEHILNQDKNGKSATIAARKRLDLAGKEIINDTQHYDPNLKTGSTIYSEGDIVFGRQLNPNNHAEGTAEVLRNKSSIIEAGGNIHLSVKETLNTNEHFTTEMKEFPEEGNKEKIEYILVNLQGDDLNSGFKVKGDRFNHKHLGDGVYDHVWNYGLARKLEDDELKAGYIPEMRKTCSSVDPNVCFYQPRVFYDNQYGIWKRFEITPPSDSFTLPEHIPTLRAEPTKPRRRFLGGRRYAERLKAYEEDFKKYKQEVEEYNVAIKPYVDWVEKHQDTFDELNDAIKQHNRHYAYDLTRRWGLSVSEKKVYKSEVKTSLPGQLLAGKDIHIQGYLENDKSTIISGQSISGAVKNKDEQGVRRDHFPGRKRWYEGRHRGGLKRRWEWRNSQEGAYTRIENDTFDMNLYTYLTHQVVEPITPKQPEESNLVSLTQLNDYVANKIERADVARIDAVAFDSETSLKNLERNNSSISTSRLTDASGADLAKLTQFTPSGNSPDTKNEIDRLAQGDFEIRSVTVDTRLPNQGLYRINPAANSHFIVETDPDFTNQKRWLSSDYMFNALRYEPNATQKRLGDGFYEQRLVREQINSLTGRQFLGNYTDFDSQYRGLMDAGVSFAQKFNLQPGISLSPAQVAQLTSDIVWFESQSVTLPNGKVEQVLVPKVYALARKGDIDGKGTLISGNRVRLNATQLVNEGTIAGREFVQFNAESLKNSGKFSAGVLQGEVSGDAENIGGVLEADNALLLNIGGDFTHRSTTQTTNVDLAGYKRTDTTLDRKALLHVKGKNGALQLTANNITLTGADIINDDQGQTYISAKNNLNLNALEVGFDEKMGEGDHYRNEKVQDVVVSRIQGGGDVTLKGHNILSEGSVLEAEKRLIALAENDLTLSSANRHSDYEEYHHTKSGSAFGSSKHTTLDTKQQKLKQGNKLSGEEIILSAGNDVTAKNAQIIADKDITIYGGNDVTFSADTNYFKETHVEKKSKSGVLNGGNIGVTFGKKSQTLETEAEGWTQSDARGVLGSLNGNISVKAGNQATLLGSELVVQKTPDHSIVVEGKSATVEAGKDILTTKERHEQKQSGLTIEFSSAVTDTAFAVKNAVKRSGQVKDDKLSALLKVKAANEAVETVEKAKETIEALQNAANATEALNNSDFKIAVNVGSSKSVSTSNTEQITHQASELSGGRVIVKSTEGDTNIIGSKIDALEAELAGKNVNLLGVEDSQRNRSDNKNSGWKVGVFLGKSGGSQGFGIEGSVQIGKGHSNSDSVENRHTEVNANKVNINATETTTVKGAVVNADHLQLDTKNLHIESVQDREKYDSKQTQAGASASVAIYGSGSSVSAQASRNKANVDYAQVATQSGFNIKQSSAINVSENTHLKGGIINAEGDSANHRMKTGTLTTEDIQNHSDIEISSVSVGASTDMSQMSGQAISAALSALGNKSEHESSTTKSAISGNIQIQLTDSEGQQQKTGKTAEETLATLNRDIANANENVAKQDLTKIQESQEMAQVIGELSQSWLNRAVKAPLEEADKKRQEAEEIAKTNPAQAERLRSEAKALEAEYGLGSNLQMGVRAATAALQGLATGDVKQAAVGAISPYLNKAIKEATTNADGSLNKEANLIAHTILGVVEAKATGNNAVAGGLAALTAEAAAPIVMQQLYGTDNPGNLTEKQKQNVANLSQIAAGLAGGLVGDSTASGISGAEIGKRAVENNLLSREDDEYVFDSNELFDKNKSLDERRKAKTSDLLIKDGYINHLIKLYQEDPNKLNLVQRNYLNTELTKIAKSYDIPVTDLYNWDFNNSIKRDDSKLSSYLALNEYAQNQSYEGKQAKSFAVGMATVPVAYGIDKFIRLYPQVTEFIATNPIKSEAAVVFGYNTGKSVGEGTLIQDGRLNSSVVEDIVKDTGKTIALGKLSFGQQVGYGMAVDYLYEVNKHNATDHSIKTEMVGSVAGSSASVSMEGLSKVLPKFNGAARIITNTIVSDIVSDKAQEKYQEYIKKSEEK</sequence>
<dbReference type="InterPro" id="IPR012334">
    <property type="entry name" value="Pectin_lyas_fold"/>
</dbReference>
<feature type="region of interest" description="Disordered" evidence="7">
    <location>
        <begin position="2568"/>
        <end position="2591"/>
    </location>
</feature>
<evidence type="ECO:0000313" key="9">
    <source>
        <dbReference type="EMBL" id="QIM64397.1"/>
    </source>
</evidence>
<keyword evidence="11" id="KW-1185">Reference proteome</keyword>
<dbReference type="Pfam" id="PF04829">
    <property type="entry name" value="PT-VENN"/>
    <property type="match status" value="1"/>
</dbReference>
<dbReference type="SMART" id="SM00912">
    <property type="entry name" value="Haemagg_act"/>
    <property type="match status" value="1"/>
</dbReference>
<name>A0AAE7C1U5_9PAST</name>
<reference evidence="10 11" key="2">
    <citation type="submission" date="2018-11" db="EMBL/GenBank/DDBJ databases">
        <title>Genomic Encyclopedia of Type Strains, Phase IV (KMG-IV): sequencing the most valuable type-strain genomes for metagenomic binning, comparative biology and taxonomic classification.</title>
        <authorList>
            <person name="Goeker M."/>
        </authorList>
    </citation>
    <scope>NUCLEOTIDE SEQUENCE [LARGE SCALE GENOMIC DNA]</scope>
    <source>
        <strain evidence="10 11">DSM 25797</strain>
    </source>
</reference>
<dbReference type="NCBIfam" id="TIGR01901">
    <property type="entry name" value="adhes_NPXG"/>
    <property type="match status" value="1"/>
</dbReference>
<dbReference type="GO" id="GO:0003824">
    <property type="term" value="F:catalytic activity"/>
    <property type="evidence" value="ECO:0007669"/>
    <property type="project" value="UniProtKB-ARBA"/>
</dbReference>
<keyword evidence="2" id="KW-0800">Toxin</keyword>
<protein>
    <submittedName>
        <fullName evidence="10">Filamentous hemagglutinin</fullName>
    </submittedName>
</protein>
<evidence type="ECO:0000256" key="5">
    <source>
        <dbReference type="ARBA" id="ARBA00024043"/>
    </source>
</evidence>
<dbReference type="InterPro" id="IPR025157">
    <property type="entry name" value="Hemagglutinin_rpt"/>
</dbReference>
<comment type="similarity">
    <text evidence="5">In the N-terminal section; belongs to the CdiA toxin family.</text>
</comment>
<dbReference type="Proteomes" id="UP000502287">
    <property type="component" value="Chromosome"/>
</dbReference>
<dbReference type="GO" id="GO:0090729">
    <property type="term" value="F:toxin activity"/>
    <property type="evidence" value="ECO:0007669"/>
    <property type="project" value="UniProtKB-KW"/>
</dbReference>
<dbReference type="Pfam" id="PF13018">
    <property type="entry name" value="ESPR"/>
    <property type="match status" value="1"/>
</dbReference>
<dbReference type="Pfam" id="PF13332">
    <property type="entry name" value="Fil_haemagg_2"/>
    <property type="match status" value="1"/>
</dbReference>
<dbReference type="InterPro" id="IPR006914">
    <property type="entry name" value="VENN_dom"/>
</dbReference>
<comment type="subcellular location">
    <subcellularLocation>
        <location evidence="1">Target cell</location>
        <location evidence="1">Target cell cytoplasm</location>
    </subcellularLocation>
</comment>
<evidence type="ECO:0000256" key="7">
    <source>
        <dbReference type="SAM" id="MobiDB-lite"/>
    </source>
</evidence>
<dbReference type="EMBL" id="CP015029">
    <property type="protein sequence ID" value="QIM64397.1"/>
    <property type="molecule type" value="Genomic_DNA"/>
</dbReference>
<dbReference type="InterPro" id="IPR011050">
    <property type="entry name" value="Pectin_lyase_fold/virulence"/>
</dbReference>
<evidence type="ECO:0000256" key="3">
    <source>
        <dbReference type="ARBA" id="ARBA00022913"/>
    </source>
</evidence>
<dbReference type="Gene3D" id="2.160.20.10">
    <property type="entry name" value="Single-stranded right-handed beta-helix, Pectin lyase-like"/>
    <property type="match status" value="1"/>
</dbReference>
<feature type="coiled-coil region" evidence="6">
    <location>
        <begin position="1910"/>
        <end position="1965"/>
    </location>
</feature>
<keyword evidence="6" id="KW-0175">Coiled coil</keyword>
<accession>A0AAE7C1U5</accession>
<evidence type="ECO:0000313" key="12">
    <source>
        <dbReference type="Proteomes" id="UP000502287"/>
    </source>
</evidence>
<evidence type="ECO:0000313" key="10">
    <source>
        <dbReference type="EMBL" id="RPE91989.1"/>
    </source>
</evidence>
<evidence type="ECO:0000256" key="4">
    <source>
        <dbReference type="ARBA" id="ARBA00023026"/>
    </source>
</evidence>
<dbReference type="Pfam" id="PF05860">
    <property type="entry name" value="TPS"/>
    <property type="match status" value="1"/>
</dbReference>
<keyword evidence="3" id="KW-1266">Target cell cytoplasm</keyword>
<reference evidence="9 12" key="1">
    <citation type="submission" date="2016-03" db="EMBL/GenBank/DDBJ databases">
        <authorList>
            <person name="Hansen M.J."/>
            <person name="Bojesen A.M."/>
            <person name="Planet P."/>
        </authorList>
    </citation>
    <scope>NUCLEOTIDE SEQUENCE [LARGE SCALE GENOMIC DNA]</scope>
    <source>
        <strain evidence="9 12">HPA 21</strain>
    </source>
</reference>
<evidence type="ECO:0000259" key="8">
    <source>
        <dbReference type="SMART" id="SM00912"/>
    </source>
</evidence>
<dbReference type="RefSeq" id="WP_165894255.1">
    <property type="nucleotide sequence ID" value="NZ_CP015029.1"/>
</dbReference>
<dbReference type="KEGG" id="fcl:A4G17_02515"/>
<dbReference type="SUPFAM" id="SSF51126">
    <property type="entry name" value="Pectin lyase-like"/>
    <property type="match status" value="1"/>
</dbReference>
<dbReference type="Proteomes" id="UP000276901">
    <property type="component" value="Unassembled WGS sequence"/>
</dbReference>
<feature type="domain" description="Filamentous haemagglutinin FhaB/tRNA nuclease CdiA-like TPS" evidence="8">
    <location>
        <begin position="88"/>
        <end position="208"/>
    </location>
</feature>
<gene>
    <name evidence="9" type="ORF">A4G17_02515</name>
    <name evidence="10" type="ORF">EDC49_1788</name>
</gene>
<feature type="compositionally biased region" description="Polar residues" evidence="7">
    <location>
        <begin position="2576"/>
        <end position="2585"/>
    </location>
</feature>
<feature type="coiled-coil region" evidence="6">
    <location>
        <begin position="3139"/>
        <end position="3166"/>
    </location>
</feature>
<keyword evidence="4" id="KW-0843">Virulence</keyword>
<dbReference type="InterPro" id="IPR010069">
    <property type="entry name" value="CdiA_FHA1_rpt"/>
</dbReference>
<feature type="coiled-coil region" evidence="6">
    <location>
        <begin position="2787"/>
        <end position="2817"/>
    </location>
</feature>
<dbReference type="EMBL" id="RKQT01000004">
    <property type="protein sequence ID" value="RPE91989.1"/>
    <property type="molecule type" value="Genomic_DNA"/>
</dbReference>
<dbReference type="InterPro" id="IPR008638">
    <property type="entry name" value="FhaB/CdiA-like_TPS"/>
</dbReference>
<proteinExistence type="inferred from homology"/>
<dbReference type="InterPro" id="IPR024973">
    <property type="entry name" value="ESPR"/>
</dbReference>
<evidence type="ECO:0000256" key="2">
    <source>
        <dbReference type="ARBA" id="ARBA00022656"/>
    </source>
</evidence>
<evidence type="ECO:0000313" key="11">
    <source>
        <dbReference type="Proteomes" id="UP000276901"/>
    </source>
</evidence>
<evidence type="ECO:0000256" key="1">
    <source>
        <dbReference type="ARBA" id="ARBA00004219"/>
    </source>
</evidence>
<evidence type="ECO:0000256" key="6">
    <source>
        <dbReference type="SAM" id="Coils"/>
    </source>
</evidence>